<proteinExistence type="predicted"/>
<keyword evidence="4" id="KW-0539">Nucleus</keyword>
<comment type="caution">
    <text evidence="6">The sequence shown here is derived from an EMBL/GenBank/DDBJ whole genome shotgun (WGS) entry which is preliminary data.</text>
</comment>
<dbReference type="AlphaFoldDB" id="A0AAV1SMB0"/>
<gene>
    <name evidence="6" type="ORF">DCAF_LOCUS24292</name>
</gene>
<dbReference type="InterPro" id="IPR044159">
    <property type="entry name" value="IQM"/>
</dbReference>
<feature type="region of interest" description="Disordered" evidence="5">
    <location>
        <begin position="250"/>
        <end position="269"/>
    </location>
</feature>
<evidence type="ECO:0000256" key="1">
    <source>
        <dbReference type="ARBA" id="ARBA00004123"/>
    </source>
</evidence>
<dbReference type="PANTHER" id="PTHR31250:SF27">
    <property type="entry name" value="IQ DOMAIN-CONTAINING PROTEIN IQM5"/>
    <property type="match status" value="1"/>
</dbReference>
<reference evidence="6 7" key="1">
    <citation type="submission" date="2024-01" db="EMBL/GenBank/DDBJ databases">
        <authorList>
            <person name="Waweru B."/>
        </authorList>
    </citation>
    <scope>NUCLEOTIDE SEQUENCE [LARGE SCALE GENOMIC DNA]</scope>
</reference>
<evidence type="ECO:0000256" key="4">
    <source>
        <dbReference type="ARBA" id="ARBA00023242"/>
    </source>
</evidence>
<dbReference type="GO" id="GO:0005737">
    <property type="term" value="C:cytoplasm"/>
    <property type="evidence" value="ECO:0007669"/>
    <property type="project" value="UniProtKB-SubCell"/>
</dbReference>
<keyword evidence="3" id="KW-0963">Cytoplasm</keyword>
<evidence type="ECO:0000256" key="5">
    <source>
        <dbReference type="SAM" id="MobiDB-lite"/>
    </source>
</evidence>
<name>A0AAV1SMB0_9ROSI</name>
<evidence type="ECO:0008006" key="8">
    <source>
        <dbReference type="Google" id="ProtNLM"/>
    </source>
</evidence>
<dbReference type="Proteomes" id="UP001314170">
    <property type="component" value="Unassembled WGS sequence"/>
</dbReference>
<dbReference type="GO" id="GO:0005634">
    <property type="term" value="C:nucleus"/>
    <property type="evidence" value="ECO:0007669"/>
    <property type="project" value="UniProtKB-SubCell"/>
</dbReference>
<evidence type="ECO:0000256" key="2">
    <source>
        <dbReference type="ARBA" id="ARBA00004496"/>
    </source>
</evidence>
<dbReference type="PANTHER" id="PTHR31250">
    <property type="entry name" value="IQ DOMAIN-CONTAINING PROTEIN IQM3"/>
    <property type="match status" value="1"/>
</dbReference>
<evidence type="ECO:0000256" key="3">
    <source>
        <dbReference type="ARBA" id="ARBA00022490"/>
    </source>
</evidence>
<keyword evidence="7" id="KW-1185">Reference proteome</keyword>
<evidence type="ECO:0000313" key="6">
    <source>
        <dbReference type="EMBL" id="CAK7352574.1"/>
    </source>
</evidence>
<dbReference type="EMBL" id="CAWUPB010001194">
    <property type="protein sequence ID" value="CAK7352574.1"/>
    <property type="molecule type" value="Genomic_DNA"/>
</dbReference>
<evidence type="ECO:0000313" key="7">
    <source>
        <dbReference type="Proteomes" id="UP001314170"/>
    </source>
</evidence>
<comment type="subcellular location">
    <subcellularLocation>
        <location evidence="2">Cytoplasm</location>
    </subcellularLocation>
    <subcellularLocation>
        <location evidence="1">Nucleus</location>
    </subcellularLocation>
</comment>
<protein>
    <recommendedName>
        <fullName evidence="8">IQ domain-containing protein IQM1</fullName>
    </recommendedName>
</protein>
<accession>A0AAV1SMB0</accession>
<sequence>MLKKLPRRWKALDFAALKRSSVSFFNDEKPETTVSRWARARTRAAKVGKGLSKDEKAQKLALQHWLEAIDPRHRYGHNLHFYYDVWFKSESSQPFFYWLDVGDGKEVNLSKCPRTPLHRQCIKYLGPKERQAYEVIVENGKLVYKESGVLVDTVEGTKWIFVLSTARALYVGQKKKGRFQHSSFLSGGATTAAGRLVAHDGILEAIWPYSGHYHPTEENFKEFISFLQENLVDLTNVKRCAIDDDTPSVKVTEEKQTPESILGPPDISPLNAANTADSSAVTMNTAITTVDQVDNTNTNSSNTQATTVFDLSDRLPCKWTTGAGPRIGCVRDYPKGLQSRALEQVNLSPRVAPEHLANYGPIPSPRPSPKLRVSPRLAYMGIPSPRTPVAVAN</sequence>
<organism evidence="6 7">
    <name type="scientific">Dovyalis caffra</name>
    <dbReference type="NCBI Taxonomy" id="77055"/>
    <lineage>
        <taxon>Eukaryota</taxon>
        <taxon>Viridiplantae</taxon>
        <taxon>Streptophyta</taxon>
        <taxon>Embryophyta</taxon>
        <taxon>Tracheophyta</taxon>
        <taxon>Spermatophyta</taxon>
        <taxon>Magnoliopsida</taxon>
        <taxon>eudicotyledons</taxon>
        <taxon>Gunneridae</taxon>
        <taxon>Pentapetalae</taxon>
        <taxon>rosids</taxon>
        <taxon>fabids</taxon>
        <taxon>Malpighiales</taxon>
        <taxon>Salicaceae</taxon>
        <taxon>Flacourtieae</taxon>
        <taxon>Dovyalis</taxon>
    </lineage>
</organism>